<dbReference type="Pfam" id="PF00168">
    <property type="entry name" value="C2"/>
    <property type="match status" value="1"/>
</dbReference>
<dbReference type="PROSITE" id="PS50004">
    <property type="entry name" value="C2"/>
    <property type="match status" value="1"/>
</dbReference>
<dbReference type="SUPFAM" id="SSF49562">
    <property type="entry name" value="C2 domain (Calcium/lipid-binding domain, CaLB)"/>
    <property type="match status" value="1"/>
</dbReference>
<dbReference type="Gene3D" id="2.60.40.150">
    <property type="entry name" value="C2 domain"/>
    <property type="match status" value="1"/>
</dbReference>
<dbReference type="InterPro" id="IPR000008">
    <property type="entry name" value="C2_dom"/>
</dbReference>
<dbReference type="Pfam" id="PF00211">
    <property type="entry name" value="Guanylate_cyc"/>
    <property type="match status" value="2"/>
</dbReference>
<name>A0A8J2SL26_9STRA</name>
<feature type="compositionally biased region" description="Pro residues" evidence="3">
    <location>
        <begin position="1101"/>
        <end position="1113"/>
    </location>
</feature>
<evidence type="ECO:0000313" key="6">
    <source>
        <dbReference type="EMBL" id="CAH0369032.1"/>
    </source>
</evidence>
<dbReference type="Proteomes" id="UP000789595">
    <property type="component" value="Unassembled WGS sequence"/>
</dbReference>
<accession>A0A8J2SL26</accession>
<feature type="domain" description="Guanylate cyclase" evidence="5">
    <location>
        <begin position="36"/>
        <end position="145"/>
    </location>
</feature>
<evidence type="ECO:0008006" key="8">
    <source>
        <dbReference type="Google" id="ProtNLM"/>
    </source>
</evidence>
<organism evidence="6 7">
    <name type="scientific">Pelagomonas calceolata</name>
    <dbReference type="NCBI Taxonomy" id="35677"/>
    <lineage>
        <taxon>Eukaryota</taxon>
        <taxon>Sar</taxon>
        <taxon>Stramenopiles</taxon>
        <taxon>Ochrophyta</taxon>
        <taxon>Pelagophyceae</taxon>
        <taxon>Pelagomonadales</taxon>
        <taxon>Pelagomonadaceae</taxon>
        <taxon>Pelagomonas</taxon>
    </lineage>
</organism>
<dbReference type="EMBL" id="CAKKNE010000002">
    <property type="protein sequence ID" value="CAH0369032.1"/>
    <property type="molecule type" value="Genomic_DNA"/>
</dbReference>
<dbReference type="CDD" id="cd00030">
    <property type="entry name" value="C2"/>
    <property type="match status" value="1"/>
</dbReference>
<reference evidence="6" key="1">
    <citation type="submission" date="2021-11" db="EMBL/GenBank/DDBJ databases">
        <authorList>
            <consortium name="Genoscope - CEA"/>
            <person name="William W."/>
        </authorList>
    </citation>
    <scope>NUCLEOTIDE SEQUENCE</scope>
</reference>
<dbReference type="InterPro" id="IPR035892">
    <property type="entry name" value="C2_domain_sf"/>
</dbReference>
<evidence type="ECO:0000256" key="1">
    <source>
        <dbReference type="ARBA" id="ARBA00022741"/>
    </source>
</evidence>
<dbReference type="GO" id="GO:0035556">
    <property type="term" value="P:intracellular signal transduction"/>
    <property type="evidence" value="ECO:0007669"/>
    <property type="project" value="InterPro"/>
</dbReference>
<evidence type="ECO:0000256" key="3">
    <source>
        <dbReference type="SAM" id="MobiDB-lite"/>
    </source>
</evidence>
<comment type="caution">
    <text evidence="6">The sequence shown here is derived from an EMBL/GenBank/DDBJ whole genome shotgun (WGS) entry which is preliminary data.</text>
</comment>
<keyword evidence="7" id="KW-1185">Reference proteome</keyword>
<evidence type="ECO:0000259" key="4">
    <source>
        <dbReference type="PROSITE" id="PS50004"/>
    </source>
</evidence>
<dbReference type="OrthoDB" id="194468at2759"/>
<dbReference type="PANTHER" id="PTHR16305">
    <property type="entry name" value="TESTICULAR SOLUBLE ADENYLYL CYCLASE"/>
    <property type="match status" value="1"/>
</dbReference>
<feature type="domain" description="C2" evidence="4">
    <location>
        <begin position="1102"/>
        <end position="1224"/>
    </location>
</feature>
<dbReference type="SUPFAM" id="SSF55073">
    <property type="entry name" value="Nucleotide cyclase"/>
    <property type="match status" value="2"/>
</dbReference>
<dbReference type="PANTHER" id="PTHR16305:SF28">
    <property type="entry name" value="GUANYLATE CYCLASE DOMAIN-CONTAINING PROTEIN"/>
    <property type="match status" value="1"/>
</dbReference>
<keyword evidence="2" id="KW-0067">ATP-binding</keyword>
<dbReference type="GO" id="GO:0009190">
    <property type="term" value="P:cyclic nucleotide biosynthetic process"/>
    <property type="evidence" value="ECO:0007669"/>
    <property type="project" value="InterPro"/>
</dbReference>
<dbReference type="InterPro" id="IPR027417">
    <property type="entry name" value="P-loop_NTPase"/>
</dbReference>
<feature type="compositionally biased region" description="Pro residues" evidence="3">
    <location>
        <begin position="1263"/>
        <end position="1276"/>
    </location>
</feature>
<evidence type="ECO:0000313" key="7">
    <source>
        <dbReference type="Proteomes" id="UP000789595"/>
    </source>
</evidence>
<gene>
    <name evidence="6" type="ORF">PECAL_2P21380</name>
</gene>
<dbReference type="GO" id="GO:0004016">
    <property type="term" value="F:adenylate cyclase activity"/>
    <property type="evidence" value="ECO:0007669"/>
    <property type="project" value="TreeGrafter"/>
</dbReference>
<dbReference type="GO" id="GO:0005524">
    <property type="term" value="F:ATP binding"/>
    <property type="evidence" value="ECO:0007669"/>
    <property type="project" value="UniProtKB-KW"/>
</dbReference>
<dbReference type="GO" id="GO:0005737">
    <property type="term" value="C:cytoplasm"/>
    <property type="evidence" value="ECO:0007669"/>
    <property type="project" value="TreeGrafter"/>
</dbReference>
<dbReference type="InterPro" id="IPR029787">
    <property type="entry name" value="Nucleotide_cyclase"/>
</dbReference>
<keyword evidence="1" id="KW-0547">Nucleotide-binding</keyword>
<feature type="domain" description="Guanylate cyclase" evidence="5">
    <location>
        <begin position="317"/>
        <end position="392"/>
    </location>
</feature>
<protein>
    <recommendedName>
        <fullName evidence="8">Guanylate cyclase domain-containing protein</fullName>
    </recommendedName>
</protein>
<dbReference type="SUPFAM" id="SSF52540">
    <property type="entry name" value="P-loop containing nucleoside triphosphate hydrolases"/>
    <property type="match status" value="1"/>
</dbReference>
<feature type="region of interest" description="Disordered" evidence="3">
    <location>
        <begin position="1096"/>
        <end position="1115"/>
    </location>
</feature>
<dbReference type="CDD" id="cd07302">
    <property type="entry name" value="CHD"/>
    <property type="match status" value="2"/>
</dbReference>
<proteinExistence type="predicted"/>
<dbReference type="InterPro" id="IPR001054">
    <property type="entry name" value="A/G_cyclase"/>
</dbReference>
<feature type="region of interest" description="Disordered" evidence="3">
    <location>
        <begin position="1251"/>
        <end position="1294"/>
    </location>
</feature>
<evidence type="ECO:0000256" key="2">
    <source>
        <dbReference type="ARBA" id="ARBA00022840"/>
    </source>
</evidence>
<evidence type="ECO:0000259" key="5">
    <source>
        <dbReference type="PROSITE" id="PS50125"/>
    </source>
</evidence>
<dbReference type="Gene3D" id="3.30.70.1230">
    <property type="entry name" value="Nucleotide cyclase"/>
    <property type="match status" value="2"/>
</dbReference>
<sequence length="1294" mass="139357">MRYLEILASYVPQVVVRHLLDSPDAPTPSRKTLETVCMFCDVSGFTRLTERLAITGEGAEGLKKTLNSYFGQLNRIVAGHGGDIFKFAGDAVIVLWPADEPLQLIARRAARCALEVQAALHSDSEDSLSVKIGLGVGQAATLHVGGNNGRAECICVGPLMAQAFAGEGHASPGDVIASKECWALIRSHFSGTVQGDGFVKIIRARTSLKQKGLSQKLSKRLRKAPPAVAERLEAYVPRAVLASLKGRSGGRDAERWAGETVSCCCVFMDLGLDGDTLDRALHDDGALRSVHAAFAAAQAAVYAYEGAVNKFLHDDKGSTLIACWGLPPYAFADDATRCVRAALRAFASLTELGLTPSIGVTKGDAYCGVTGSIQRREYTVLGDSINLAARLMAQKNGVVVDAAIASETSLNVEALGEVQVKGRNAPVAIYRPTDTIRETHDEDRVCTIPSSSARRPSSSTCLCAIIDVEAPSSPSSESASIKRCRHLWKALEKCAFGDESRDRLKRRALDLKVSSFEGGRCVVECGSGPWAPCLELDLEGCETVRDLRLRAHAAAVSQRLVSGRRPSTTRHAQRSPFHRALRTASPRMPFFFRTPTSSESDGFFADKPPPGAHAFVLKVRGCRCWLPDDLPLNDMLGFVAAQLEVPEGDLRAPGTGPHAWPSGGGCVRLCLVPKENVLDLTSRAARVRAALFAGLREGGLVVVEGEAGVGKTRRLEAFATSADAAGLVVTRSINDDGDVLVVDDAQNLDASGWRALRSKEGLVVVATRPLRTWPPWRGEALYEARKVVEGSLVLDGLPREELDLIVSTKVAADVSHEFSEAVAAYAQNNPAVAVELIDELADRQQLLKTNGVVSFIGDEFPLSEKTRGAMTERLNGLEAAALVVLKAACVADRPVHRRDLVECHGVAEGGRAARDLQAGVRMLERSGLLRLVGDDVVDVAHGAPMRATCLRRTLVADAQLISDRLVRLEARQRLMRSPSSSSASDASDVSILREGPLLVFKRRDAVNKVRRVSTGRPGDSYRLRHAVLTSKQFAVYGSAEDFVEGRPPKLVLDTPFDVFAEDGVLRLTKGSQRDVLVRSPDRITLEEWRLTLRGISAETAKPPPSPDRPPSPPVAEDRVRIVVHLKSVRDLVNPILVSKPLVVSCTLSLDDVHRASSTKMYVNNAATWDGQVLTFDVARSKMDELRLTVRDHRPFAAPDVVGIASYDLSDVSDTAEARWVPLAPAMDGFASGEPRVSLAVRAERLVSGDAAAAPKQPCAVDVSPPPTPPPPLPPRPLRACNRRRRPAPIRVGAG</sequence>
<dbReference type="PROSITE" id="PS50125">
    <property type="entry name" value="GUANYLATE_CYCLASE_2"/>
    <property type="match status" value="2"/>
</dbReference>